<keyword evidence="6" id="KW-0862">Zinc</keyword>
<keyword evidence="3" id="KW-0677">Repeat</keyword>
<evidence type="ECO:0000256" key="5">
    <source>
        <dbReference type="ARBA" id="ARBA00022786"/>
    </source>
</evidence>
<evidence type="ECO:0000256" key="6">
    <source>
        <dbReference type="ARBA" id="ARBA00022833"/>
    </source>
</evidence>
<dbReference type="Gene3D" id="3.30.40.10">
    <property type="entry name" value="Zinc/RING finger domain, C3HC4 (zinc finger)"/>
    <property type="match status" value="1"/>
</dbReference>
<evidence type="ECO:0000256" key="1">
    <source>
        <dbReference type="ARBA" id="ARBA00022679"/>
    </source>
</evidence>
<comment type="caution">
    <text evidence="8">The sequence shown here is derived from an EMBL/GenBank/DDBJ whole genome shotgun (WGS) entry which is preliminary data.</text>
</comment>
<dbReference type="GO" id="GO:0008270">
    <property type="term" value="F:zinc ion binding"/>
    <property type="evidence" value="ECO:0007669"/>
    <property type="project" value="UniProtKB-KW"/>
</dbReference>
<reference evidence="8" key="1">
    <citation type="submission" date="2020-08" db="EMBL/GenBank/DDBJ databases">
        <title>Multicomponent nature underlies the extraordinary mechanical properties of spider dragline silk.</title>
        <authorList>
            <person name="Kono N."/>
            <person name="Nakamura H."/>
            <person name="Mori M."/>
            <person name="Yoshida Y."/>
            <person name="Ohtoshi R."/>
            <person name="Malay A.D."/>
            <person name="Moran D.A.P."/>
            <person name="Tomita M."/>
            <person name="Numata K."/>
            <person name="Arakawa K."/>
        </authorList>
    </citation>
    <scope>NUCLEOTIDE SEQUENCE</scope>
</reference>
<name>A0A8X6M8Z4_NEPPI</name>
<evidence type="ECO:0000256" key="3">
    <source>
        <dbReference type="ARBA" id="ARBA00022737"/>
    </source>
</evidence>
<protein>
    <recommendedName>
        <fullName evidence="7">RING-type domain-containing protein</fullName>
    </recommendedName>
</protein>
<gene>
    <name evidence="8" type="primary">AVEN_115128_1</name>
    <name evidence="8" type="ORF">NPIL_647191</name>
</gene>
<keyword evidence="2" id="KW-0479">Metal-binding</keyword>
<dbReference type="OrthoDB" id="69641at2759"/>
<keyword evidence="5" id="KW-0833">Ubl conjugation pathway</keyword>
<sequence>MASFDAACLDRQEREKDINIRLLSPEVAADFIMSWPIELTVPTIPIYVRGSNPITRKTYRFKCTTGSNFPVPLDGPLSMDHVHFLLDCFVVSSGPERIHLGRYHPQSDPEQFVTQNRHVNTSCPNSEEAYFSRLRAERGARPSIMPPDTTLVMPESYNPDEYTFKSYFVDFPIKADRSSSYSLSDLVPSSDDIMREVEGVKVILEPLLDGHDLLDWERAHYLTEVLHMLPEGDLNPPAPHFPVGDLENEECGICYETQYMYRRACCSFPACNHCLKRYYASKVENGQVKIECCNPNCKKFVHREEISARLDGSTKEKFNTLLLLANQDENTKTCPRCNHLTEFDKAPKVPRDPNYPNYPR</sequence>
<proteinExistence type="predicted"/>
<dbReference type="InterPro" id="IPR013083">
    <property type="entry name" value="Znf_RING/FYVE/PHD"/>
</dbReference>
<dbReference type="AlphaFoldDB" id="A0A8X6M8Z4"/>
<evidence type="ECO:0000256" key="2">
    <source>
        <dbReference type="ARBA" id="ARBA00022723"/>
    </source>
</evidence>
<dbReference type="GO" id="GO:0016740">
    <property type="term" value="F:transferase activity"/>
    <property type="evidence" value="ECO:0007669"/>
    <property type="project" value="UniProtKB-KW"/>
</dbReference>
<evidence type="ECO:0000313" key="9">
    <source>
        <dbReference type="Proteomes" id="UP000887013"/>
    </source>
</evidence>
<dbReference type="PROSITE" id="PS51873">
    <property type="entry name" value="TRIAD"/>
    <property type="match status" value="1"/>
</dbReference>
<evidence type="ECO:0000259" key="7">
    <source>
        <dbReference type="PROSITE" id="PS51873"/>
    </source>
</evidence>
<evidence type="ECO:0000313" key="8">
    <source>
        <dbReference type="EMBL" id="GFS37947.1"/>
    </source>
</evidence>
<keyword evidence="4" id="KW-0863">Zinc-finger</keyword>
<dbReference type="EMBL" id="BMAW01043172">
    <property type="protein sequence ID" value="GFS37947.1"/>
    <property type="molecule type" value="Genomic_DNA"/>
</dbReference>
<keyword evidence="9" id="KW-1185">Reference proteome</keyword>
<feature type="domain" description="RING-type" evidence="7">
    <location>
        <begin position="247"/>
        <end position="360"/>
    </location>
</feature>
<evidence type="ECO:0000256" key="4">
    <source>
        <dbReference type="ARBA" id="ARBA00022771"/>
    </source>
</evidence>
<organism evidence="8 9">
    <name type="scientific">Nephila pilipes</name>
    <name type="common">Giant wood spider</name>
    <name type="synonym">Nephila maculata</name>
    <dbReference type="NCBI Taxonomy" id="299642"/>
    <lineage>
        <taxon>Eukaryota</taxon>
        <taxon>Metazoa</taxon>
        <taxon>Ecdysozoa</taxon>
        <taxon>Arthropoda</taxon>
        <taxon>Chelicerata</taxon>
        <taxon>Arachnida</taxon>
        <taxon>Araneae</taxon>
        <taxon>Araneomorphae</taxon>
        <taxon>Entelegynae</taxon>
        <taxon>Araneoidea</taxon>
        <taxon>Nephilidae</taxon>
        <taxon>Nephila</taxon>
    </lineage>
</organism>
<dbReference type="Proteomes" id="UP000887013">
    <property type="component" value="Unassembled WGS sequence"/>
</dbReference>
<accession>A0A8X6M8Z4</accession>
<dbReference type="InterPro" id="IPR044066">
    <property type="entry name" value="TRIAD_supradom"/>
</dbReference>
<keyword evidence="1" id="KW-0808">Transferase</keyword>
<dbReference type="SUPFAM" id="SSF57850">
    <property type="entry name" value="RING/U-box"/>
    <property type="match status" value="1"/>
</dbReference>